<accession>A0A9X2E118</accession>
<evidence type="ECO:0000313" key="3">
    <source>
        <dbReference type="Proteomes" id="UP001139157"/>
    </source>
</evidence>
<dbReference type="RefSeq" id="WP_251908772.1">
    <property type="nucleotide sequence ID" value="NZ_JAMRXG010000001.1"/>
</dbReference>
<dbReference type="EMBL" id="JAMRXG010000001">
    <property type="protein sequence ID" value="MCM6771889.1"/>
    <property type="molecule type" value="Genomic_DNA"/>
</dbReference>
<protein>
    <submittedName>
        <fullName evidence="2">Uncharacterized protein</fullName>
    </submittedName>
</protein>
<dbReference type="Proteomes" id="UP001139157">
    <property type="component" value="Unassembled WGS sequence"/>
</dbReference>
<gene>
    <name evidence="2" type="ORF">NDR86_00210</name>
</gene>
<feature type="compositionally biased region" description="Polar residues" evidence="1">
    <location>
        <begin position="67"/>
        <end position="79"/>
    </location>
</feature>
<dbReference type="AlphaFoldDB" id="A0A9X2E118"/>
<evidence type="ECO:0000313" key="2">
    <source>
        <dbReference type="EMBL" id="MCM6771889.1"/>
    </source>
</evidence>
<reference evidence="2" key="1">
    <citation type="submission" date="2022-06" db="EMBL/GenBank/DDBJ databases">
        <title>Novel species in genus nocardia.</title>
        <authorList>
            <person name="Li F."/>
        </authorList>
    </citation>
    <scope>NUCLEOTIDE SEQUENCE</scope>
    <source>
        <strain evidence="2">CDC141</strain>
    </source>
</reference>
<evidence type="ECO:0000256" key="1">
    <source>
        <dbReference type="SAM" id="MobiDB-lite"/>
    </source>
</evidence>
<sequence length="89" mass="9524">MSLPRTTSKSLSDSEIRQLAARIEAGQKPTVWFTAAAVGIEAGRSGKVVGMADPSEPDYLRVRPAGSTDTLAFSPSELTLASPHRRGRR</sequence>
<feature type="region of interest" description="Disordered" evidence="1">
    <location>
        <begin position="66"/>
        <end position="89"/>
    </location>
</feature>
<name>A0A9X2E118_9NOCA</name>
<keyword evidence="3" id="KW-1185">Reference proteome</keyword>
<comment type="caution">
    <text evidence="2">The sequence shown here is derived from an EMBL/GenBank/DDBJ whole genome shotgun (WGS) entry which is preliminary data.</text>
</comment>
<proteinExistence type="predicted"/>
<organism evidence="2 3">
    <name type="scientific">Nocardia pulmonis</name>
    <dbReference type="NCBI Taxonomy" id="2951408"/>
    <lineage>
        <taxon>Bacteria</taxon>
        <taxon>Bacillati</taxon>
        <taxon>Actinomycetota</taxon>
        <taxon>Actinomycetes</taxon>
        <taxon>Mycobacteriales</taxon>
        <taxon>Nocardiaceae</taxon>
        <taxon>Nocardia</taxon>
    </lineage>
</organism>